<dbReference type="OrthoDB" id="6164236at2"/>
<feature type="compositionally biased region" description="Basic residues" evidence="2">
    <location>
        <begin position="20"/>
        <end position="31"/>
    </location>
</feature>
<keyword evidence="1" id="KW-0175">Coiled coil</keyword>
<evidence type="ECO:0000256" key="2">
    <source>
        <dbReference type="SAM" id="MobiDB-lite"/>
    </source>
</evidence>
<feature type="compositionally biased region" description="Low complexity" evidence="2">
    <location>
        <begin position="170"/>
        <end position="185"/>
    </location>
</feature>
<protein>
    <submittedName>
        <fullName evidence="3">Uncharacterized protein</fullName>
    </submittedName>
</protein>
<evidence type="ECO:0000256" key="1">
    <source>
        <dbReference type="SAM" id="Coils"/>
    </source>
</evidence>
<organism evidence="3 4">
    <name type="scientific">Billgrantia gudaonensis</name>
    <dbReference type="NCBI Taxonomy" id="376427"/>
    <lineage>
        <taxon>Bacteria</taxon>
        <taxon>Pseudomonadati</taxon>
        <taxon>Pseudomonadota</taxon>
        <taxon>Gammaproteobacteria</taxon>
        <taxon>Oceanospirillales</taxon>
        <taxon>Halomonadaceae</taxon>
        <taxon>Billgrantia</taxon>
    </lineage>
</organism>
<dbReference type="RefSeq" id="WP_089684726.1">
    <property type="nucleotide sequence ID" value="NZ_FNES01000005.1"/>
</dbReference>
<feature type="coiled-coil region" evidence="1">
    <location>
        <begin position="83"/>
        <end position="110"/>
    </location>
</feature>
<name>A0A1G8TY43_9GAMM</name>
<dbReference type="STRING" id="376427.SAMN04487954_1055"/>
<gene>
    <name evidence="3" type="ORF">SAMN04487954_1055</name>
</gene>
<reference evidence="3 4" key="1">
    <citation type="submission" date="2016-10" db="EMBL/GenBank/DDBJ databases">
        <authorList>
            <person name="de Groot N.N."/>
        </authorList>
    </citation>
    <scope>NUCLEOTIDE SEQUENCE [LARGE SCALE GENOMIC DNA]</scope>
    <source>
        <strain evidence="3 4">CGMCC 1.6133</strain>
    </source>
</reference>
<keyword evidence="4" id="KW-1185">Reference proteome</keyword>
<dbReference type="AlphaFoldDB" id="A0A1G8TY43"/>
<feature type="region of interest" description="Disordered" evidence="2">
    <location>
        <begin position="166"/>
        <end position="211"/>
    </location>
</feature>
<dbReference type="EMBL" id="FNES01000005">
    <property type="protein sequence ID" value="SDJ46421.1"/>
    <property type="molecule type" value="Genomic_DNA"/>
</dbReference>
<dbReference type="Proteomes" id="UP000198525">
    <property type="component" value="Unassembled WGS sequence"/>
</dbReference>
<feature type="region of interest" description="Disordered" evidence="2">
    <location>
        <begin position="1"/>
        <end position="31"/>
    </location>
</feature>
<evidence type="ECO:0000313" key="4">
    <source>
        <dbReference type="Proteomes" id="UP000198525"/>
    </source>
</evidence>
<proteinExistence type="predicted"/>
<sequence>MSEPTELSPDHKPIGPASSAKHRGKRGAGKGGRKALYGLLAVSLVGAVVSGALLVRPAPDEVPVESLVQSQIQQALLPLDESLARVESQQGALEQRLAELDQRLERAEQRGQENAAGITAAQAQLEQLDLLEPRLSELAEALSRLDSELNLRVTAQNEQIQTLEERLEQSRQAASRPAPVRQAPRPAAPPSPPFQVTGVESRGGHPYVGVSPNGLSSLRDIRLMGVGDRQDGWELTRIRGTHAVFSRNGRSVDVQIP</sequence>
<accession>A0A1G8TY43</accession>
<evidence type="ECO:0000313" key="3">
    <source>
        <dbReference type="EMBL" id="SDJ46421.1"/>
    </source>
</evidence>